<accession>A0ABY7LYC9</accession>
<dbReference type="Gene3D" id="1.10.287.800">
    <property type="entry name" value="protein ne1242"/>
    <property type="match status" value="1"/>
</dbReference>
<dbReference type="Proteomes" id="UP001212085">
    <property type="component" value="Chromosome"/>
</dbReference>
<organism evidence="1 2">
    <name type="scientific">Streptococcus alactolyticus</name>
    <dbReference type="NCBI Taxonomy" id="29389"/>
    <lineage>
        <taxon>Bacteria</taxon>
        <taxon>Bacillati</taxon>
        <taxon>Bacillota</taxon>
        <taxon>Bacilli</taxon>
        <taxon>Lactobacillales</taxon>
        <taxon>Streptococcaceae</taxon>
        <taxon>Streptococcus</taxon>
    </lineage>
</organism>
<evidence type="ECO:0000313" key="2">
    <source>
        <dbReference type="Proteomes" id="UP001212085"/>
    </source>
</evidence>
<gene>
    <name evidence="1" type="ORF">O6R09_08925</name>
</gene>
<keyword evidence="2" id="KW-1185">Reference proteome</keyword>
<name>A0ABY7LYC9_STRAY</name>
<dbReference type="EMBL" id="CP114883">
    <property type="protein sequence ID" value="WBB06376.1"/>
    <property type="molecule type" value="Genomic_DNA"/>
</dbReference>
<protein>
    <submittedName>
        <fullName evidence="1">Uncharacterized protein</fullName>
    </submittedName>
</protein>
<evidence type="ECO:0000313" key="1">
    <source>
        <dbReference type="EMBL" id="WBB06376.1"/>
    </source>
</evidence>
<dbReference type="RefSeq" id="WP_235281137.1">
    <property type="nucleotide sequence ID" value="NZ_CP114883.1"/>
</dbReference>
<sequence>MFSYQTFLEEKGGVLSFEQCQEYHQKILDGMKKGDIEFEQYWLDFVKNAIEYTQIRSKWYLISREERQATDGSRTNKHNQVIMALKLVVRYLASEGVDSSWFDEIESDRKKIGDFANYITYIYAVNGR</sequence>
<reference evidence="1 2" key="1">
    <citation type="submission" date="2022-12" db="EMBL/GenBank/DDBJ databases">
        <title>Streptococcus alactolyticus LGM, complete genome.</title>
        <authorList>
            <person name="Liu Z."/>
            <person name="Mu C."/>
            <person name="Zhu W."/>
        </authorList>
    </citation>
    <scope>NUCLEOTIDE SEQUENCE [LARGE SCALE GENOMIC DNA]</scope>
    <source>
        <strain evidence="1 2">LGM</strain>
    </source>
</reference>
<proteinExistence type="predicted"/>